<dbReference type="Gene3D" id="3.40.1440.10">
    <property type="entry name" value="GIY-YIG endonuclease"/>
    <property type="match status" value="1"/>
</dbReference>
<dbReference type="PROSITE" id="PS50164">
    <property type="entry name" value="GIY_YIG"/>
    <property type="match status" value="1"/>
</dbReference>
<comment type="caution">
    <text evidence="9">The sequence shown here is derived from an EMBL/GenBank/DDBJ whole genome shotgun (WGS) entry which is preliminary data.</text>
</comment>
<dbReference type="InterPro" id="IPR047296">
    <property type="entry name" value="GIY-YIG_UvrC_Cho"/>
</dbReference>
<name>A0A7X0X8U2_9LIST</name>
<evidence type="ECO:0000256" key="5">
    <source>
        <dbReference type="ARBA" id="ARBA00023204"/>
    </source>
</evidence>
<organism evidence="9 11">
    <name type="scientific">Listeria immobilis</name>
    <dbReference type="NCBI Taxonomy" id="2713502"/>
    <lineage>
        <taxon>Bacteria</taxon>
        <taxon>Bacillati</taxon>
        <taxon>Bacillota</taxon>
        <taxon>Bacilli</taxon>
        <taxon>Bacillales</taxon>
        <taxon>Listeriaceae</taxon>
        <taxon>Listeria</taxon>
    </lineage>
</organism>
<evidence type="ECO:0000313" key="10">
    <source>
        <dbReference type="EMBL" id="MBC1508458.1"/>
    </source>
</evidence>
<proteinExistence type="predicted"/>
<dbReference type="PANTHER" id="PTHR30562">
    <property type="entry name" value="UVRC/OXIDOREDUCTASE"/>
    <property type="match status" value="1"/>
</dbReference>
<dbReference type="Gene3D" id="4.10.860.10">
    <property type="entry name" value="UVR domain"/>
    <property type="match status" value="1"/>
</dbReference>
<keyword evidence="1" id="KW-0963">Cytoplasm</keyword>
<dbReference type="InterPro" id="IPR004791">
    <property type="entry name" value="UvrC"/>
</dbReference>
<keyword evidence="4" id="KW-0267">Excision nuclease</keyword>
<keyword evidence="12" id="KW-1185">Reference proteome</keyword>
<evidence type="ECO:0000313" key="11">
    <source>
        <dbReference type="Proteomes" id="UP000561617"/>
    </source>
</evidence>
<dbReference type="Pfam" id="PF02151">
    <property type="entry name" value="UVR"/>
    <property type="match status" value="1"/>
</dbReference>
<sequence length="366" mass="42149">MNIQLQQKLTLLPDSPGCYIYKDEKQEILYIGKSKCLKNRVKSYFTGKQIGKTARLVRQISDLELIITTTEKEALLLEMILIQKYQPPFNVMLKEGPSYPYIKITNEKNPHIEVVVETKADGAHYFGPYPGRYSVRQTVALLEKLFPLCRCEGKPGRPCLYYHLGLCLGPCQAEIEPAVYQAQIQKISRFLEGDVKDIKAKLTEDMQIATEKLQFERAAELRDTIHAINETIEKQHIIFPGLKNRDIIGCYTEDNYLSVFVFFVRNGAINGTKWHVFQIQKSLQEDLADFINQFYQDPNNIWPKELLIAEKLNKNSLSTNLQKASSFPQKGGKKKQIDLAVENAKSTYIAYTKMKEYDFENQLKNT</sequence>
<dbReference type="GO" id="GO:0006289">
    <property type="term" value="P:nucleotide-excision repair"/>
    <property type="evidence" value="ECO:0007669"/>
    <property type="project" value="InterPro"/>
</dbReference>
<dbReference type="SUPFAM" id="SSF82771">
    <property type="entry name" value="GIY-YIG endonuclease"/>
    <property type="match status" value="1"/>
</dbReference>
<dbReference type="PROSITE" id="PS50151">
    <property type="entry name" value="UVR"/>
    <property type="match status" value="1"/>
</dbReference>
<dbReference type="GO" id="GO:0009380">
    <property type="term" value="C:excinuclease repair complex"/>
    <property type="evidence" value="ECO:0007669"/>
    <property type="project" value="InterPro"/>
</dbReference>
<gene>
    <name evidence="9" type="primary">uvrC</name>
    <name evidence="9" type="ORF">HCJ38_12215</name>
    <name evidence="10" type="ORF">HCJ59_00805</name>
</gene>
<evidence type="ECO:0000313" key="12">
    <source>
        <dbReference type="Proteomes" id="UP000587800"/>
    </source>
</evidence>
<evidence type="ECO:0000256" key="1">
    <source>
        <dbReference type="ARBA" id="ARBA00022490"/>
    </source>
</evidence>
<dbReference type="CDD" id="cd10434">
    <property type="entry name" value="GIY-YIG_UvrC_Cho"/>
    <property type="match status" value="1"/>
</dbReference>
<dbReference type="EMBL" id="JAASUB010000001">
    <property type="protein sequence ID" value="MBC1508458.1"/>
    <property type="molecule type" value="Genomic_DNA"/>
</dbReference>
<dbReference type="Pfam" id="PF22920">
    <property type="entry name" value="UvrC_RNaseH"/>
    <property type="match status" value="1"/>
</dbReference>
<keyword evidence="5" id="KW-0234">DNA repair</keyword>
<reference evidence="11 12" key="1">
    <citation type="submission" date="2020-03" db="EMBL/GenBank/DDBJ databases">
        <title>Soil Listeria distribution.</title>
        <authorList>
            <person name="Liao J."/>
            <person name="Wiedmann M."/>
        </authorList>
    </citation>
    <scope>NUCLEOTIDE SEQUENCE [LARGE SCALE GENOMIC DNA]</scope>
    <source>
        <strain evidence="10 12">FSL L7-1515</strain>
        <strain evidence="9 11">FSL L7-1554</strain>
    </source>
</reference>
<feature type="domain" description="GIY-YIG" evidence="7">
    <location>
        <begin position="14"/>
        <end position="91"/>
    </location>
</feature>
<dbReference type="InterPro" id="IPR000305">
    <property type="entry name" value="GIY-YIG_endonuc"/>
</dbReference>
<evidence type="ECO:0000256" key="2">
    <source>
        <dbReference type="ARBA" id="ARBA00022763"/>
    </source>
</evidence>
<dbReference type="GO" id="GO:0009381">
    <property type="term" value="F:excinuclease ABC activity"/>
    <property type="evidence" value="ECO:0007669"/>
    <property type="project" value="InterPro"/>
</dbReference>
<dbReference type="RefSeq" id="WP_185346954.1">
    <property type="nucleotide sequence ID" value="NZ_JAASTU010000002.1"/>
</dbReference>
<dbReference type="EMBL" id="JAASTW010000016">
    <property type="protein sequence ID" value="MBC1489756.1"/>
    <property type="molecule type" value="Genomic_DNA"/>
</dbReference>
<keyword evidence="2" id="KW-0227">DNA damage</keyword>
<dbReference type="NCBIfam" id="TIGR00194">
    <property type="entry name" value="uvrC"/>
    <property type="match status" value="1"/>
</dbReference>
<dbReference type="FunFam" id="3.40.1440.10:FF:000001">
    <property type="entry name" value="UvrABC system protein C"/>
    <property type="match status" value="1"/>
</dbReference>
<feature type="domain" description="UvrC family homology region profile" evidence="8">
    <location>
        <begin position="247"/>
        <end position="364"/>
    </location>
</feature>
<dbReference type="Proteomes" id="UP000561617">
    <property type="component" value="Unassembled WGS sequence"/>
</dbReference>
<dbReference type="Proteomes" id="UP000587800">
    <property type="component" value="Unassembled WGS sequence"/>
</dbReference>
<keyword evidence="3" id="KW-0228">DNA excision</keyword>
<dbReference type="PROSITE" id="PS50165">
    <property type="entry name" value="UVRC"/>
    <property type="match status" value="1"/>
</dbReference>
<dbReference type="AlphaFoldDB" id="A0A7X0X8U2"/>
<feature type="domain" description="UVR" evidence="6">
    <location>
        <begin position="196"/>
        <end position="231"/>
    </location>
</feature>
<dbReference type="InterPro" id="IPR050066">
    <property type="entry name" value="UvrABC_protein_C"/>
</dbReference>
<protein>
    <submittedName>
        <fullName evidence="9">Excinuclease ABC subunit C</fullName>
    </submittedName>
</protein>
<dbReference type="InterPro" id="IPR036876">
    <property type="entry name" value="UVR_dom_sf"/>
</dbReference>
<dbReference type="InterPro" id="IPR035901">
    <property type="entry name" value="GIY-YIG_endonuc_sf"/>
</dbReference>
<evidence type="ECO:0000259" key="6">
    <source>
        <dbReference type="PROSITE" id="PS50151"/>
    </source>
</evidence>
<evidence type="ECO:0000259" key="8">
    <source>
        <dbReference type="PROSITE" id="PS50165"/>
    </source>
</evidence>
<evidence type="ECO:0000256" key="4">
    <source>
        <dbReference type="ARBA" id="ARBA00022881"/>
    </source>
</evidence>
<dbReference type="PANTHER" id="PTHR30562:SF1">
    <property type="entry name" value="UVRABC SYSTEM PROTEIN C"/>
    <property type="match status" value="1"/>
</dbReference>
<evidence type="ECO:0000256" key="3">
    <source>
        <dbReference type="ARBA" id="ARBA00022769"/>
    </source>
</evidence>
<evidence type="ECO:0000313" key="9">
    <source>
        <dbReference type="EMBL" id="MBC1489756.1"/>
    </source>
</evidence>
<dbReference type="SUPFAM" id="SSF46600">
    <property type="entry name" value="C-terminal UvrC-binding domain of UvrB"/>
    <property type="match status" value="1"/>
</dbReference>
<evidence type="ECO:0000259" key="7">
    <source>
        <dbReference type="PROSITE" id="PS50164"/>
    </source>
</evidence>
<dbReference type="InterPro" id="IPR001943">
    <property type="entry name" value="UVR_dom"/>
</dbReference>
<dbReference type="InterPro" id="IPR001162">
    <property type="entry name" value="UvrC_RNase_H_dom"/>
</dbReference>
<dbReference type="SMART" id="SM00465">
    <property type="entry name" value="GIYc"/>
    <property type="match status" value="1"/>
</dbReference>
<dbReference type="Pfam" id="PF01541">
    <property type="entry name" value="GIY-YIG"/>
    <property type="match status" value="1"/>
</dbReference>
<accession>A0A7X0X8U2</accession>